<dbReference type="Proteomes" id="UP000740883">
    <property type="component" value="Unassembled WGS sequence"/>
</dbReference>
<dbReference type="Gene3D" id="1.10.340.70">
    <property type="match status" value="1"/>
</dbReference>
<accession>A0A9P6KY47</accession>
<proteinExistence type="predicted"/>
<reference evidence="1 2" key="1">
    <citation type="journal article" date="2020" name="Genome Biol. Evol.">
        <title>Comparative genomics of strictly vertically transmitted, feminizing microsporidia endosymbionts of amphipod crustaceans.</title>
        <authorList>
            <person name="Cormier A."/>
            <person name="Chebbi M.A."/>
            <person name="Giraud I."/>
            <person name="Wattier R."/>
            <person name="Teixeira M."/>
            <person name="Gilbert C."/>
            <person name="Rigaud T."/>
            <person name="Cordaux R."/>
        </authorList>
    </citation>
    <scope>NUCLEOTIDE SEQUENCE [LARGE SCALE GENOMIC DNA]</scope>
    <source>
        <strain evidence="1 2">Ou3-Ou53</strain>
    </source>
</reference>
<evidence type="ECO:0008006" key="3">
    <source>
        <dbReference type="Google" id="ProtNLM"/>
    </source>
</evidence>
<sequence length="169" mass="19939">MVTKNTVGTNAEYSILVDILKATPVDFKNSYEKYRLTKKAELFSLVKDKLFYKLYQTTKSKSFYGEQEEEMKIEEENLHAPTHYGKKKMEEMCSKMYFSVPRRIVRQLVNACLKCTQALPFKQPCSLKHVTTERTFERFQMDLVGLLCRELTFPPIMFLSFHVYSLFLI</sequence>
<evidence type="ECO:0000313" key="1">
    <source>
        <dbReference type="EMBL" id="KAF9761684.1"/>
    </source>
</evidence>
<dbReference type="AlphaFoldDB" id="A0A9P6KY47"/>
<dbReference type="EMBL" id="SBJO01000276">
    <property type="protein sequence ID" value="KAF9761684.1"/>
    <property type="molecule type" value="Genomic_DNA"/>
</dbReference>
<comment type="caution">
    <text evidence="1">The sequence shown here is derived from an EMBL/GenBank/DDBJ whole genome shotgun (WGS) entry which is preliminary data.</text>
</comment>
<organism evidence="1 2">
    <name type="scientific">Nosema granulosis</name>
    <dbReference type="NCBI Taxonomy" id="83296"/>
    <lineage>
        <taxon>Eukaryota</taxon>
        <taxon>Fungi</taxon>
        <taxon>Fungi incertae sedis</taxon>
        <taxon>Microsporidia</taxon>
        <taxon>Nosematidae</taxon>
        <taxon>Nosema</taxon>
    </lineage>
</organism>
<gene>
    <name evidence="1" type="ORF">NGRA_2458</name>
</gene>
<evidence type="ECO:0000313" key="2">
    <source>
        <dbReference type="Proteomes" id="UP000740883"/>
    </source>
</evidence>
<keyword evidence="2" id="KW-1185">Reference proteome</keyword>
<protein>
    <recommendedName>
        <fullName evidence="3">Integrase zinc-binding domain-containing protein</fullName>
    </recommendedName>
</protein>
<name>A0A9P6KY47_9MICR</name>